<dbReference type="InterPro" id="IPR003423">
    <property type="entry name" value="OMP_efflux"/>
</dbReference>
<keyword evidence="3" id="KW-0813">Transport</keyword>
<comment type="similarity">
    <text evidence="2">Belongs to the outer membrane factor (OMF) (TC 1.B.17) family.</text>
</comment>
<dbReference type="InterPro" id="IPR051906">
    <property type="entry name" value="TolC-like"/>
</dbReference>
<reference evidence="11 12" key="1">
    <citation type="submission" date="2019-12" db="EMBL/GenBank/DDBJ databases">
        <title>Genomic-based taxomic classification of the family Erythrobacteraceae.</title>
        <authorList>
            <person name="Xu L."/>
        </authorList>
    </citation>
    <scope>NUCLEOTIDE SEQUENCE [LARGE SCALE GENOMIC DNA]</scope>
    <source>
        <strain evidence="11 12">DSM 17792</strain>
    </source>
</reference>
<protein>
    <submittedName>
        <fullName evidence="11">TolC family outer membrane protein</fullName>
    </submittedName>
</protein>
<dbReference type="Gene3D" id="1.20.1600.10">
    <property type="entry name" value="Outer membrane efflux proteins (OEP)"/>
    <property type="match status" value="1"/>
</dbReference>
<feature type="chain" id="PRO_5032585617" evidence="10">
    <location>
        <begin position="29"/>
        <end position="502"/>
    </location>
</feature>
<evidence type="ECO:0000256" key="10">
    <source>
        <dbReference type="SAM" id="SignalP"/>
    </source>
</evidence>
<evidence type="ECO:0000256" key="3">
    <source>
        <dbReference type="ARBA" id="ARBA00022448"/>
    </source>
</evidence>
<comment type="subcellular location">
    <subcellularLocation>
        <location evidence="1">Cell outer membrane</location>
    </subcellularLocation>
</comment>
<feature type="coiled-coil region" evidence="8">
    <location>
        <begin position="184"/>
        <end position="211"/>
    </location>
</feature>
<dbReference type="EMBL" id="WTYC01000003">
    <property type="protein sequence ID" value="MXO47988.1"/>
    <property type="molecule type" value="Genomic_DNA"/>
</dbReference>
<dbReference type="GO" id="GO:1990281">
    <property type="term" value="C:efflux pump complex"/>
    <property type="evidence" value="ECO:0007669"/>
    <property type="project" value="TreeGrafter"/>
</dbReference>
<keyword evidence="5" id="KW-0812">Transmembrane</keyword>
<keyword evidence="8" id="KW-0175">Coiled coil</keyword>
<keyword evidence="12" id="KW-1185">Reference proteome</keyword>
<evidence type="ECO:0000313" key="12">
    <source>
        <dbReference type="Proteomes" id="UP000448199"/>
    </source>
</evidence>
<comment type="caution">
    <text evidence="11">The sequence shown here is derived from an EMBL/GenBank/DDBJ whole genome shotgun (WGS) entry which is preliminary data.</text>
</comment>
<evidence type="ECO:0000256" key="6">
    <source>
        <dbReference type="ARBA" id="ARBA00023136"/>
    </source>
</evidence>
<dbReference type="OrthoDB" id="9789368at2"/>
<dbReference type="GO" id="GO:0015288">
    <property type="term" value="F:porin activity"/>
    <property type="evidence" value="ECO:0007669"/>
    <property type="project" value="TreeGrafter"/>
</dbReference>
<evidence type="ECO:0000313" key="11">
    <source>
        <dbReference type="EMBL" id="MXO47988.1"/>
    </source>
</evidence>
<dbReference type="InterPro" id="IPR010130">
    <property type="entry name" value="T1SS_OMP_TolC"/>
</dbReference>
<dbReference type="Proteomes" id="UP000448199">
    <property type="component" value="Unassembled WGS sequence"/>
</dbReference>
<evidence type="ECO:0000256" key="9">
    <source>
        <dbReference type="SAM" id="MobiDB-lite"/>
    </source>
</evidence>
<dbReference type="PANTHER" id="PTHR30026:SF22">
    <property type="entry name" value="OUTER MEMBRANE EFFLUX PROTEIN"/>
    <property type="match status" value="1"/>
</dbReference>
<dbReference type="SUPFAM" id="SSF56954">
    <property type="entry name" value="Outer membrane efflux proteins (OEP)"/>
    <property type="match status" value="1"/>
</dbReference>
<feature type="region of interest" description="Disordered" evidence="9">
    <location>
        <begin position="470"/>
        <end position="502"/>
    </location>
</feature>
<keyword evidence="10" id="KW-0732">Signal</keyword>
<evidence type="ECO:0000256" key="1">
    <source>
        <dbReference type="ARBA" id="ARBA00004442"/>
    </source>
</evidence>
<evidence type="ECO:0000256" key="8">
    <source>
        <dbReference type="SAM" id="Coils"/>
    </source>
</evidence>
<accession>A0A844XSJ3</accession>
<evidence type="ECO:0000256" key="5">
    <source>
        <dbReference type="ARBA" id="ARBA00022692"/>
    </source>
</evidence>
<dbReference type="GO" id="GO:0015562">
    <property type="term" value="F:efflux transmembrane transporter activity"/>
    <property type="evidence" value="ECO:0007669"/>
    <property type="project" value="InterPro"/>
</dbReference>
<gene>
    <name evidence="11" type="ORF">GRI69_06940</name>
</gene>
<keyword evidence="4" id="KW-1134">Transmembrane beta strand</keyword>
<evidence type="ECO:0000256" key="4">
    <source>
        <dbReference type="ARBA" id="ARBA00022452"/>
    </source>
</evidence>
<dbReference type="AlphaFoldDB" id="A0A844XSJ3"/>
<sequence>MLRGGVVKYLKVSGSLIALALVAAPASADTLQEALTDAYFNNPNLEAARAGLRATDENVQIERSSGLPSAEANANVTEFIKQRSTSFFTPERALTAGIDLGVPIYSGGAVKNSVRAAKERVDAGRADLRATESAIFTQVVAAYMDVLRGQALVSLSANQVDVLSIDVEATSDRFEIGDLTRTDVAQSEARLALAQGDLRSAEANLIAAREDYIALVGEAPTDLQAPPPLPGLPDDVTTAVDVALENNPDLIAAREFAQAAGYDIEVAGSSRLPTVSVFAGYDYDNYLGSVADGPLDPTDPGSPVVPSDQSATAASAGVSLRIPLFQGGRPAALQRQATARATAALEQVIAAERDVIAQVRSAYSSWQASLAIIESSQSAVSAAELSLEGVRAENSIGNRTILDVLNAEQELLQSRVQLVTARRNAYVAGFSLLAAMGRAEARDLGLADEGVLYDPIDNYERVSGRIWDWDRDPAPQATSTSTVGVDAPTAEIPEIVEPEDTP</sequence>
<evidence type="ECO:0000256" key="2">
    <source>
        <dbReference type="ARBA" id="ARBA00007613"/>
    </source>
</evidence>
<evidence type="ECO:0000256" key="7">
    <source>
        <dbReference type="ARBA" id="ARBA00023237"/>
    </source>
</evidence>
<dbReference type="Pfam" id="PF02321">
    <property type="entry name" value="OEP"/>
    <property type="match status" value="2"/>
</dbReference>
<organism evidence="11 12">
    <name type="scientific">Qipengyuania vulgaris</name>
    <dbReference type="NCBI Taxonomy" id="291985"/>
    <lineage>
        <taxon>Bacteria</taxon>
        <taxon>Pseudomonadati</taxon>
        <taxon>Pseudomonadota</taxon>
        <taxon>Alphaproteobacteria</taxon>
        <taxon>Sphingomonadales</taxon>
        <taxon>Erythrobacteraceae</taxon>
        <taxon>Qipengyuania</taxon>
    </lineage>
</organism>
<keyword evidence="6" id="KW-0472">Membrane</keyword>
<proteinExistence type="inferred from homology"/>
<name>A0A844XSJ3_9SPHN</name>
<dbReference type="GO" id="GO:0009279">
    <property type="term" value="C:cell outer membrane"/>
    <property type="evidence" value="ECO:0007669"/>
    <property type="project" value="UniProtKB-SubCell"/>
</dbReference>
<dbReference type="PANTHER" id="PTHR30026">
    <property type="entry name" value="OUTER MEMBRANE PROTEIN TOLC"/>
    <property type="match status" value="1"/>
</dbReference>
<feature type="signal peptide" evidence="10">
    <location>
        <begin position="1"/>
        <end position="28"/>
    </location>
</feature>
<dbReference type="NCBIfam" id="TIGR01844">
    <property type="entry name" value="type_I_sec_TolC"/>
    <property type="match status" value="1"/>
</dbReference>
<keyword evidence="7" id="KW-0998">Cell outer membrane</keyword>